<organism evidence="1 2">
    <name type="scientific">Litoreibacter meonggei</name>
    <dbReference type="NCBI Taxonomy" id="1049199"/>
    <lineage>
        <taxon>Bacteria</taxon>
        <taxon>Pseudomonadati</taxon>
        <taxon>Pseudomonadota</taxon>
        <taxon>Alphaproteobacteria</taxon>
        <taxon>Rhodobacterales</taxon>
        <taxon>Roseobacteraceae</taxon>
        <taxon>Litoreibacter</taxon>
    </lineage>
</organism>
<protein>
    <submittedName>
        <fullName evidence="1">Uncharacterized protein</fullName>
    </submittedName>
</protein>
<sequence length="189" mass="21088">MSLFFLFFLGLVFFWNSDAKVKLTAFVLMILSGAAVGYTAYSLTIVSSITGGGGSLKLPSDARFGFLKGDRNVLIFDASSDKKKAKELAKAIIDESSISSVDILIAWKGEWAMDHTRIYYQGEDENESQAYEIASSLHGTQFVIDYEKQLDFQDPAFWPDKSEGDFTRMVGFNEDRDLVIFAGNDINLK</sequence>
<accession>A0A497WKD9</accession>
<proteinExistence type="predicted"/>
<evidence type="ECO:0000313" key="2">
    <source>
        <dbReference type="Proteomes" id="UP000269157"/>
    </source>
</evidence>
<dbReference type="AlphaFoldDB" id="A0A497WKD9"/>
<dbReference type="EMBL" id="RCCE01000003">
    <property type="protein sequence ID" value="RLJ51666.1"/>
    <property type="molecule type" value="Genomic_DNA"/>
</dbReference>
<name>A0A497WKD9_9RHOB</name>
<reference evidence="1 2" key="1">
    <citation type="submission" date="2018-10" db="EMBL/GenBank/DDBJ databases">
        <title>Genomic Encyclopedia of Archaeal and Bacterial Type Strains, Phase II (KMG-II): from individual species to whole genera.</title>
        <authorList>
            <person name="Goeker M."/>
        </authorList>
    </citation>
    <scope>NUCLEOTIDE SEQUENCE [LARGE SCALE GENOMIC DNA]</scope>
    <source>
        <strain evidence="1 2">DSM 29466</strain>
    </source>
</reference>
<gene>
    <name evidence="1" type="ORF">BCF46_1881</name>
</gene>
<keyword evidence="2" id="KW-1185">Reference proteome</keyword>
<evidence type="ECO:0000313" key="1">
    <source>
        <dbReference type="EMBL" id="RLJ51666.1"/>
    </source>
</evidence>
<dbReference type="Proteomes" id="UP000269157">
    <property type="component" value="Unassembled WGS sequence"/>
</dbReference>
<comment type="caution">
    <text evidence="1">The sequence shown here is derived from an EMBL/GenBank/DDBJ whole genome shotgun (WGS) entry which is preliminary data.</text>
</comment>